<organism evidence="5 6">
    <name type="scientific">Lacticaseibacillus saniviri JCM 17471 = DSM 24301</name>
    <dbReference type="NCBI Taxonomy" id="1293598"/>
    <lineage>
        <taxon>Bacteria</taxon>
        <taxon>Bacillati</taxon>
        <taxon>Bacillota</taxon>
        <taxon>Bacilli</taxon>
        <taxon>Lactobacillales</taxon>
        <taxon>Lactobacillaceae</taxon>
        <taxon>Lacticaseibacillus</taxon>
    </lineage>
</organism>
<dbReference type="Pfam" id="PF00392">
    <property type="entry name" value="GntR"/>
    <property type="match status" value="1"/>
</dbReference>
<gene>
    <name evidence="5" type="ORF">IV56_GL001698</name>
</gene>
<dbReference type="STRING" id="1293598.IV56_GL001698"/>
<dbReference type="SMART" id="SM00345">
    <property type="entry name" value="HTH_GNTR"/>
    <property type="match status" value="1"/>
</dbReference>
<evidence type="ECO:0000313" key="5">
    <source>
        <dbReference type="EMBL" id="KRO16209.1"/>
    </source>
</evidence>
<proteinExistence type="predicted"/>
<dbReference type="EMBL" id="JQCE01000045">
    <property type="protein sequence ID" value="KRO16209.1"/>
    <property type="molecule type" value="Genomic_DNA"/>
</dbReference>
<dbReference type="InterPro" id="IPR000524">
    <property type="entry name" value="Tscrpt_reg_HTH_GntR"/>
</dbReference>
<accession>A0A0R2MRG5</accession>
<keyword evidence="2" id="KW-0238">DNA-binding</keyword>
<dbReference type="SUPFAM" id="SSF46785">
    <property type="entry name" value="Winged helix' DNA-binding domain"/>
    <property type="match status" value="1"/>
</dbReference>
<dbReference type="InterPro" id="IPR028978">
    <property type="entry name" value="Chorismate_lyase_/UTRA_dom_sf"/>
</dbReference>
<dbReference type="PATRIC" id="fig|1293598.4.peg.1771"/>
<dbReference type="InterPro" id="IPR050679">
    <property type="entry name" value="Bact_HTH_transcr_reg"/>
</dbReference>
<dbReference type="AlphaFoldDB" id="A0A0R2MRG5"/>
<feature type="domain" description="HTH gntR-type" evidence="4">
    <location>
        <begin position="7"/>
        <end position="76"/>
    </location>
</feature>
<dbReference type="SUPFAM" id="SSF64288">
    <property type="entry name" value="Chorismate lyase-like"/>
    <property type="match status" value="1"/>
</dbReference>
<dbReference type="CDD" id="cd07377">
    <property type="entry name" value="WHTH_GntR"/>
    <property type="match status" value="1"/>
</dbReference>
<dbReference type="Proteomes" id="UP000050969">
    <property type="component" value="Unassembled WGS sequence"/>
</dbReference>
<dbReference type="PROSITE" id="PS50949">
    <property type="entry name" value="HTH_GNTR"/>
    <property type="match status" value="1"/>
</dbReference>
<evidence type="ECO:0000313" key="6">
    <source>
        <dbReference type="Proteomes" id="UP000050969"/>
    </source>
</evidence>
<evidence type="ECO:0000256" key="3">
    <source>
        <dbReference type="ARBA" id="ARBA00023163"/>
    </source>
</evidence>
<dbReference type="InterPro" id="IPR011663">
    <property type="entry name" value="UTRA"/>
</dbReference>
<dbReference type="RefSeq" id="WP_056993108.1">
    <property type="nucleotide sequence ID" value="NZ_JQCE01000045.1"/>
</dbReference>
<name>A0A0R2MRG5_9LACO</name>
<dbReference type="GO" id="GO:0003700">
    <property type="term" value="F:DNA-binding transcription factor activity"/>
    <property type="evidence" value="ECO:0007669"/>
    <property type="project" value="InterPro"/>
</dbReference>
<protein>
    <submittedName>
        <fullName evidence="5">GntR family transcriptional regulator</fullName>
    </submittedName>
</protein>
<reference evidence="5 6" key="1">
    <citation type="journal article" date="2015" name="Genome Announc.">
        <title>Expanding the biotechnology potential of lactobacilli through comparative genomics of 213 strains and associated genera.</title>
        <authorList>
            <person name="Sun Z."/>
            <person name="Harris H.M."/>
            <person name="McCann A."/>
            <person name="Guo C."/>
            <person name="Argimon S."/>
            <person name="Zhang W."/>
            <person name="Yang X."/>
            <person name="Jeffery I.B."/>
            <person name="Cooney J.C."/>
            <person name="Kagawa T.F."/>
            <person name="Liu W."/>
            <person name="Song Y."/>
            <person name="Salvetti E."/>
            <person name="Wrobel A."/>
            <person name="Rasinkangas P."/>
            <person name="Parkhill J."/>
            <person name="Rea M.C."/>
            <person name="O'Sullivan O."/>
            <person name="Ritari J."/>
            <person name="Douillard F.P."/>
            <person name="Paul Ross R."/>
            <person name="Yang R."/>
            <person name="Briner A.E."/>
            <person name="Felis G.E."/>
            <person name="de Vos W.M."/>
            <person name="Barrangou R."/>
            <person name="Klaenhammer T.R."/>
            <person name="Caufield P.W."/>
            <person name="Cui Y."/>
            <person name="Zhang H."/>
            <person name="O'Toole P.W."/>
        </authorList>
    </citation>
    <scope>NUCLEOTIDE SEQUENCE [LARGE SCALE GENOMIC DNA]</scope>
    <source>
        <strain evidence="5 6">DSM 24301</strain>
    </source>
</reference>
<evidence type="ECO:0000256" key="2">
    <source>
        <dbReference type="ARBA" id="ARBA00023125"/>
    </source>
</evidence>
<dbReference type="SMART" id="SM00866">
    <property type="entry name" value="UTRA"/>
    <property type="match status" value="1"/>
</dbReference>
<keyword evidence="6" id="KW-1185">Reference proteome</keyword>
<dbReference type="PRINTS" id="PR00035">
    <property type="entry name" value="HTHGNTR"/>
</dbReference>
<dbReference type="InterPro" id="IPR036390">
    <property type="entry name" value="WH_DNA-bd_sf"/>
</dbReference>
<dbReference type="Gene3D" id="1.10.10.10">
    <property type="entry name" value="Winged helix-like DNA-binding domain superfamily/Winged helix DNA-binding domain"/>
    <property type="match status" value="1"/>
</dbReference>
<dbReference type="Gene3D" id="3.40.1410.10">
    <property type="entry name" value="Chorismate lyase-like"/>
    <property type="match status" value="1"/>
</dbReference>
<evidence type="ECO:0000256" key="1">
    <source>
        <dbReference type="ARBA" id="ARBA00023015"/>
    </source>
</evidence>
<comment type="caution">
    <text evidence="5">The sequence shown here is derived from an EMBL/GenBank/DDBJ whole genome shotgun (WGS) entry which is preliminary data.</text>
</comment>
<keyword evidence="1" id="KW-0805">Transcription regulation</keyword>
<evidence type="ECO:0000259" key="4">
    <source>
        <dbReference type="PROSITE" id="PS50949"/>
    </source>
</evidence>
<dbReference type="PANTHER" id="PTHR44846:SF4">
    <property type="entry name" value="HTH GNTR-TYPE DOMAIN-CONTAINING PROTEIN"/>
    <property type="match status" value="1"/>
</dbReference>
<keyword evidence="3" id="KW-0804">Transcription</keyword>
<sequence>MVQRESKFDIKTLTNHMIQAIQNGEIGDDRGKLPSETALMAAYGVTRYTLRETLAQLGKLGYIFQAHGIGTFVRPHHIDGAISLQNVVGLTEEMARQGKVVKTVAVSQREVTVAEADFLPDVSNLTSDQVLISIIRQRTIDDAPALVEHSYYLKSVIDSIPDEALYGQLFGYVEQQTKFKVGFIDSVIGCEMIDAATGDFFGLPAGAPSLTVQDDSYLSSGQLFAFSKLYYDYRATKLFMFKKMH</sequence>
<dbReference type="GO" id="GO:0045892">
    <property type="term" value="P:negative regulation of DNA-templated transcription"/>
    <property type="evidence" value="ECO:0007669"/>
    <property type="project" value="TreeGrafter"/>
</dbReference>
<dbReference type="PANTHER" id="PTHR44846">
    <property type="entry name" value="MANNOSYL-D-GLYCERATE TRANSPORT/METABOLISM SYSTEM REPRESSOR MNGR-RELATED"/>
    <property type="match status" value="1"/>
</dbReference>
<dbReference type="GO" id="GO:0003677">
    <property type="term" value="F:DNA binding"/>
    <property type="evidence" value="ECO:0007669"/>
    <property type="project" value="UniProtKB-KW"/>
</dbReference>
<dbReference type="Pfam" id="PF07702">
    <property type="entry name" value="UTRA"/>
    <property type="match status" value="1"/>
</dbReference>
<dbReference type="InterPro" id="IPR036388">
    <property type="entry name" value="WH-like_DNA-bd_sf"/>
</dbReference>